<reference evidence="2 3" key="1">
    <citation type="submission" date="2015-03" db="EMBL/GenBank/DDBJ databases">
        <title>Genomics and transcriptomics of the oil-accumulating basidiomycete yeast T. oleaginosus allow insights into substrate utilization and the diverse evolutionary trajectories of mating systems in fungi.</title>
        <authorList>
            <consortium name="DOE Joint Genome Institute"/>
            <person name="Kourist R."/>
            <person name="Kracht O."/>
            <person name="Bracharz F."/>
            <person name="Lipzen A."/>
            <person name="Nolan M."/>
            <person name="Ohm R."/>
            <person name="Grigoriev I."/>
            <person name="Sun S."/>
            <person name="Heitman J."/>
            <person name="Bruck T."/>
            <person name="Nowrousian M."/>
        </authorList>
    </citation>
    <scope>NUCLEOTIDE SEQUENCE [LARGE SCALE GENOMIC DNA]</scope>
    <source>
        <strain evidence="2 3">IBC0246</strain>
    </source>
</reference>
<evidence type="ECO:0000313" key="2">
    <source>
        <dbReference type="EMBL" id="KLT43755.1"/>
    </source>
</evidence>
<gene>
    <name evidence="2" type="ORF">CC85DRAFT_43164</name>
</gene>
<name>A0A0J0XRP4_9TREE</name>
<keyword evidence="3" id="KW-1185">Reference proteome</keyword>
<dbReference type="RefSeq" id="XP_018280246.1">
    <property type="nucleotide sequence ID" value="XM_018427171.1"/>
</dbReference>
<evidence type="ECO:0000256" key="1">
    <source>
        <dbReference type="SAM" id="MobiDB-lite"/>
    </source>
</evidence>
<dbReference type="GeneID" id="28987774"/>
<dbReference type="EMBL" id="KQ087192">
    <property type="protein sequence ID" value="KLT43755.1"/>
    <property type="molecule type" value="Genomic_DNA"/>
</dbReference>
<feature type="compositionally biased region" description="Pro residues" evidence="1">
    <location>
        <begin position="63"/>
        <end position="77"/>
    </location>
</feature>
<organism evidence="2 3">
    <name type="scientific">Cutaneotrichosporon oleaginosum</name>
    <dbReference type="NCBI Taxonomy" id="879819"/>
    <lineage>
        <taxon>Eukaryota</taxon>
        <taxon>Fungi</taxon>
        <taxon>Dikarya</taxon>
        <taxon>Basidiomycota</taxon>
        <taxon>Agaricomycotina</taxon>
        <taxon>Tremellomycetes</taxon>
        <taxon>Trichosporonales</taxon>
        <taxon>Trichosporonaceae</taxon>
        <taxon>Cutaneotrichosporon</taxon>
    </lineage>
</organism>
<protein>
    <submittedName>
        <fullName evidence="2">Uncharacterized protein</fullName>
    </submittedName>
</protein>
<accession>A0A0J0XRP4</accession>
<feature type="region of interest" description="Disordered" evidence="1">
    <location>
        <begin position="180"/>
        <end position="219"/>
    </location>
</feature>
<dbReference type="Proteomes" id="UP000053611">
    <property type="component" value="Unassembled WGS sequence"/>
</dbReference>
<proteinExistence type="predicted"/>
<feature type="region of interest" description="Disordered" evidence="1">
    <location>
        <begin position="56"/>
        <end position="117"/>
    </location>
</feature>
<sequence length="395" mass="42557">MFIMLTHRDGWMLVNHNPSTISRQQCVTVSNLFSLPPSSHKMMNSTLSLSLPTQSTVNMRPSVQPPPSPPSTPPFPRTPHYRRFLSPRDFDTPDSAPETPEPISPLSDGLPQHSSCSLESPLSTAVRRLTFSSVRIDIPATRVPVILARFPPTPPTTSLLTSTAAVSSLIAPIPPPQANPFLSAEIPGTSTSSKRLLDSPVEDSSPLLPPSKRPRAVSPRSHHLAQLASFLPPHPSCNTLFGPTPPDFDEASSAFAIFGNSAASSTTTNNHDELQDGLTSLLITPAIAQHATHSTTSPSAPPLLPSPLPLNERVIILENLSPGFSAALIETSITRQVSPVNVVRIGTSAAVEFIHLNARVAAPYLLFLQIHHTRYPVVYVIDEDEWRGPTAHDGP</sequence>
<evidence type="ECO:0000313" key="3">
    <source>
        <dbReference type="Proteomes" id="UP000053611"/>
    </source>
</evidence>
<dbReference type="AlphaFoldDB" id="A0A0J0XRP4"/>